<keyword evidence="2" id="KW-0812">Transmembrane</keyword>
<sequence length="381" mass="42894">MRSVPNSKQQQQQQTTTTTNNNKQQNRIGMMVRVKAPKKDNAFFTPAKHFLVMIGVFGMIGLGVVLLKFHRQESRAFQLRTGGGGMGMGMVDAHSAKYLVNKPHLVYGTAWKKDDTAKYVHDAIQAGFRFIDTACQPKHYNEKGVGLGWTSAAQELGLTRADLWIQTKFTPYSGQDPNNVPYDQNAPVADQARTSLEVSLRNLQTDYLDSWVLHSPMEHFEDTMKVWRVMEDAVDSGKAHQIGISNCYDMDVFRALYQQARVKPAVVQNRFYAESDFDTELRIFCKDRNIKYQSFWTLTANRTALASPKVIELASAKGLTAQTYMYAFLMSLGYVTPLSGTRSIQHMAQDVAVMERMQGGEELFTVTEQKEMAALLGMPGL</sequence>
<dbReference type="Pfam" id="PF00248">
    <property type="entry name" value="Aldo_ket_red"/>
    <property type="match status" value="1"/>
</dbReference>
<evidence type="ECO:0000256" key="2">
    <source>
        <dbReference type="SAM" id="Phobius"/>
    </source>
</evidence>
<accession>A0A9K3KSP4</accession>
<dbReference type="GO" id="GO:0016491">
    <property type="term" value="F:oxidoreductase activity"/>
    <property type="evidence" value="ECO:0007669"/>
    <property type="project" value="InterPro"/>
</dbReference>
<evidence type="ECO:0000259" key="3">
    <source>
        <dbReference type="Pfam" id="PF00248"/>
    </source>
</evidence>
<comment type="caution">
    <text evidence="4">The sequence shown here is derived from an EMBL/GenBank/DDBJ whole genome shotgun (WGS) entry which is preliminary data.</text>
</comment>
<keyword evidence="5" id="KW-1185">Reference proteome</keyword>
<feature type="domain" description="NADP-dependent oxidoreductase" evidence="3">
    <location>
        <begin position="110"/>
        <end position="355"/>
    </location>
</feature>
<dbReference type="CDD" id="cd19071">
    <property type="entry name" value="AKR_AKR1-5-like"/>
    <property type="match status" value="1"/>
</dbReference>
<evidence type="ECO:0000256" key="1">
    <source>
        <dbReference type="SAM" id="MobiDB-lite"/>
    </source>
</evidence>
<evidence type="ECO:0000313" key="5">
    <source>
        <dbReference type="Proteomes" id="UP000693970"/>
    </source>
</evidence>
<dbReference type="OrthoDB" id="416253at2759"/>
<feature type="compositionally biased region" description="Low complexity" evidence="1">
    <location>
        <begin position="8"/>
        <end position="26"/>
    </location>
</feature>
<name>A0A9K3KSP4_9STRA</name>
<proteinExistence type="predicted"/>
<evidence type="ECO:0000313" key="4">
    <source>
        <dbReference type="EMBL" id="KAG7348579.1"/>
    </source>
</evidence>
<dbReference type="InterPro" id="IPR020471">
    <property type="entry name" value="AKR"/>
</dbReference>
<reference evidence="4" key="1">
    <citation type="journal article" date="2021" name="Sci. Rep.">
        <title>Diploid genomic architecture of Nitzschia inconspicua, an elite biomass production diatom.</title>
        <authorList>
            <person name="Oliver A."/>
            <person name="Podell S."/>
            <person name="Pinowska A."/>
            <person name="Traller J.C."/>
            <person name="Smith S.R."/>
            <person name="McClure R."/>
            <person name="Beliaev A."/>
            <person name="Bohutskyi P."/>
            <person name="Hill E.A."/>
            <person name="Rabines A."/>
            <person name="Zheng H."/>
            <person name="Allen L.Z."/>
            <person name="Kuo A."/>
            <person name="Grigoriev I.V."/>
            <person name="Allen A.E."/>
            <person name="Hazlebeck D."/>
            <person name="Allen E.E."/>
        </authorList>
    </citation>
    <scope>NUCLEOTIDE SEQUENCE</scope>
    <source>
        <strain evidence="4">Hildebrandi</strain>
    </source>
</reference>
<dbReference type="AlphaFoldDB" id="A0A9K3KSP4"/>
<dbReference type="PANTHER" id="PTHR11732">
    <property type="entry name" value="ALDO/KETO REDUCTASE"/>
    <property type="match status" value="1"/>
</dbReference>
<protein>
    <submittedName>
        <fullName evidence="4">Aldo/keto reductase</fullName>
    </submittedName>
</protein>
<feature type="transmembrane region" description="Helical" evidence="2">
    <location>
        <begin position="50"/>
        <end position="69"/>
    </location>
</feature>
<dbReference type="Proteomes" id="UP000693970">
    <property type="component" value="Unassembled WGS sequence"/>
</dbReference>
<organism evidence="4 5">
    <name type="scientific">Nitzschia inconspicua</name>
    <dbReference type="NCBI Taxonomy" id="303405"/>
    <lineage>
        <taxon>Eukaryota</taxon>
        <taxon>Sar</taxon>
        <taxon>Stramenopiles</taxon>
        <taxon>Ochrophyta</taxon>
        <taxon>Bacillariophyta</taxon>
        <taxon>Bacillariophyceae</taxon>
        <taxon>Bacillariophycidae</taxon>
        <taxon>Bacillariales</taxon>
        <taxon>Bacillariaceae</taxon>
        <taxon>Nitzschia</taxon>
    </lineage>
</organism>
<keyword evidence="2" id="KW-0472">Membrane</keyword>
<reference evidence="4" key="2">
    <citation type="submission" date="2021-04" db="EMBL/GenBank/DDBJ databases">
        <authorList>
            <person name="Podell S."/>
        </authorList>
    </citation>
    <scope>NUCLEOTIDE SEQUENCE</scope>
    <source>
        <strain evidence="4">Hildebrandi</strain>
    </source>
</reference>
<gene>
    <name evidence="4" type="ORF">IV203_017284</name>
</gene>
<dbReference type="EMBL" id="JAGRRH010000020">
    <property type="protein sequence ID" value="KAG7348579.1"/>
    <property type="molecule type" value="Genomic_DNA"/>
</dbReference>
<keyword evidence="2" id="KW-1133">Transmembrane helix</keyword>
<feature type="region of interest" description="Disordered" evidence="1">
    <location>
        <begin position="1"/>
        <end position="27"/>
    </location>
</feature>
<dbReference type="InterPro" id="IPR023210">
    <property type="entry name" value="NADP_OxRdtase_dom"/>
</dbReference>